<reference evidence="14 15" key="1">
    <citation type="journal article" date="2021" name="Hortic Res">
        <title>Chromosome-scale assembly of the Dendrobium chrysotoxum genome enhances the understanding of orchid evolution.</title>
        <authorList>
            <person name="Zhang Y."/>
            <person name="Zhang G.Q."/>
            <person name="Zhang D."/>
            <person name="Liu X.D."/>
            <person name="Xu X.Y."/>
            <person name="Sun W.H."/>
            <person name="Yu X."/>
            <person name="Zhu X."/>
            <person name="Wang Z.W."/>
            <person name="Zhao X."/>
            <person name="Zhong W.Y."/>
            <person name="Chen H."/>
            <person name="Yin W.L."/>
            <person name="Huang T."/>
            <person name="Niu S.C."/>
            <person name="Liu Z.J."/>
        </authorList>
    </citation>
    <scope>NUCLEOTIDE SEQUENCE [LARGE SCALE GENOMIC DNA]</scope>
    <source>
        <strain evidence="14">Lindl</strain>
    </source>
</reference>
<evidence type="ECO:0000256" key="7">
    <source>
        <dbReference type="ARBA" id="ARBA00022528"/>
    </source>
</evidence>
<comment type="subcellular location">
    <subcellularLocation>
        <location evidence="2">Plastid</location>
        <location evidence="2">Chloroplast outer membrane</location>
        <topology evidence="2">Multi-pass membrane protein</topology>
    </subcellularLocation>
    <subcellularLocation>
        <location evidence="3">Plastid</location>
        <location evidence="3">Etioplast membrane</location>
        <topology evidence="3">Multi-pass membrane protein</topology>
    </subcellularLocation>
</comment>
<keyword evidence="7" id="KW-0150">Chloroplast</keyword>
<keyword evidence="5" id="KW-0813">Transport</keyword>
<gene>
    <name evidence="14" type="ORF">IEQ34_002884</name>
</gene>
<dbReference type="AlphaFoldDB" id="A0AAV7HFP7"/>
<keyword evidence="13" id="KW-0472">Membrane</keyword>
<evidence type="ECO:0000256" key="8">
    <source>
        <dbReference type="ARBA" id="ARBA00022640"/>
    </source>
</evidence>
<keyword evidence="9" id="KW-0812">Transmembrane</keyword>
<keyword evidence="10" id="KW-1002">Plastid outer membrane</keyword>
<organism evidence="14 15">
    <name type="scientific">Dendrobium chrysotoxum</name>
    <name type="common">Orchid</name>
    <dbReference type="NCBI Taxonomy" id="161865"/>
    <lineage>
        <taxon>Eukaryota</taxon>
        <taxon>Viridiplantae</taxon>
        <taxon>Streptophyta</taxon>
        <taxon>Embryophyta</taxon>
        <taxon>Tracheophyta</taxon>
        <taxon>Spermatophyta</taxon>
        <taxon>Magnoliopsida</taxon>
        <taxon>Liliopsida</taxon>
        <taxon>Asparagales</taxon>
        <taxon>Orchidaceae</taxon>
        <taxon>Epidendroideae</taxon>
        <taxon>Malaxideae</taxon>
        <taxon>Dendrobiinae</taxon>
        <taxon>Dendrobium</taxon>
    </lineage>
</organism>
<dbReference type="GO" id="GO:0009707">
    <property type="term" value="C:chloroplast outer membrane"/>
    <property type="evidence" value="ECO:0007669"/>
    <property type="project" value="UniProtKB-SubCell"/>
</dbReference>
<dbReference type="EMBL" id="JAGFBR010000004">
    <property type="protein sequence ID" value="KAH0467851.1"/>
    <property type="molecule type" value="Genomic_DNA"/>
</dbReference>
<evidence type="ECO:0000313" key="14">
    <source>
        <dbReference type="EMBL" id="KAH0467851.1"/>
    </source>
</evidence>
<keyword evidence="8" id="KW-0934">Plastid</keyword>
<evidence type="ECO:0000256" key="6">
    <source>
        <dbReference type="ARBA" id="ARBA00022452"/>
    </source>
</evidence>
<evidence type="ECO:0000256" key="13">
    <source>
        <dbReference type="ARBA" id="ARBA00023136"/>
    </source>
</evidence>
<evidence type="ECO:0000313" key="15">
    <source>
        <dbReference type="Proteomes" id="UP000775213"/>
    </source>
</evidence>
<evidence type="ECO:0000256" key="5">
    <source>
        <dbReference type="ARBA" id="ARBA00022448"/>
    </source>
</evidence>
<keyword evidence="6" id="KW-1134">Transmembrane beta strand</keyword>
<dbReference type="GO" id="GO:0022843">
    <property type="term" value="F:voltage-gated monoatomic cation channel activity"/>
    <property type="evidence" value="ECO:0007669"/>
    <property type="project" value="InterPro"/>
</dbReference>
<dbReference type="GO" id="GO:0034765">
    <property type="term" value="P:regulation of monoatomic ion transmembrane transport"/>
    <property type="evidence" value="ECO:0007669"/>
    <property type="project" value="InterPro"/>
</dbReference>
<dbReference type="GO" id="GO:0046930">
    <property type="term" value="C:pore complex"/>
    <property type="evidence" value="ECO:0007669"/>
    <property type="project" value="UniProtKB-KW"/>
</dbReference>
<protein>
    <submittedName>
        <fullName evidence="14">Uncharacterized protein</fullName>
    </submittedName>
</protein>
<accession>A0AAV7HFP7</accession>
<evidence type="ECO:0000256" key="3">
    <source>
        <dbReference type="ARBA" id="ARBA00004441"/>
    </source>
</evidence>
<dbReference type="PANTHER" id="PTHR35284">
    <property type="entry name" value="OUTER ENVELOPE PORE PROTEIN 24A, CHLOROPLASTIC-RELATED"/>
    <property type="match status" value="1"/>
</dbReference>
<dbReference type="PANTHER" id="PTHR35284:SF1">
    <property type="entry name" value="OUTER ENVELOPE PORE PROTEIN 24A, CHLOROPLASTIC-RELATED"/>
    <property type="match status" value="1"/>
</dbReference>
<keyword evidence="11" id="KW-0406">Ion transport</keyword>
<name>A0AAV7HFP7_DENCH</name>
<keyword evidence="15" id="KW-1185">Reference proteome</keyword>
<dbReference type="GO" id="GO:0015288">
    <property type="term" value="F:porin activity"/>
    <property type="evidence" value="ECO:0007669"/>
    <property type="project" value="UniProtKB-KW"/>
</dbReference>
<comment type="caution">
    <text evidence="14">The sequence shown here is derived from an EMBL/GenBank/DDBJ whole genome shotgun (WGS) entry which is preliminary data.</text>
</comment>
<evidence type="ECO:0000256" key="10">
    <source>
        <dbReference type="ARBA" id="ARBA00022805"/>
    </source>
</evidence>
<evidence type="ECO:0000256" key="2">
    <source>
        <dbReference type="ARBA" id="ARBA00004396"/>
    </source>
</evidence>
<evidence type="ECO:0000256" key="12">
    <source>
        <dbReference type="ARBA" id="ARBA00023114"/>
    </source>
</evidence>
<evidence type="ECO:0000256" key="11">
    <source>
        <dbReference type="ARBA" id="ARBA00023065"/>
    </source>
</evidence>
<dbReference type="Proteomes" id="UP000775213">
    <property type="component" value="Unassembled WGS sequence"/>
</dbReference>
<dbReference type="InterPro" id="IPR034626">
    <property type="entry name" value="OEP24"/>
</dbReference>
<evidence type="ECO:0000256" key="4">
    <source>
        <dbReference type="ARBA" id="ARBA00011593"/>
    </source>
</evidence>
<comment type="function">
    <text evidence="1">High-conductance voltage-dependent solute channel with a slight selectivity for cations transporting triosephosphates, dicarboxylic acids, ATP, inorganic phosphate (Pi), sugars, and positively or negatively charged amino acids.</text>
</comment>
<sequence length="217" mass="23840">MKVSLKGHFEPERSSAIATLILPAGDARIKASITEATFSKGPSLNSLSLSLEKPGSFIIDYNVPNQDVRFQFMNTVRLAEKPVSLTYTHMLGARQTAIDGSLQIDPANKLSVNYSFGSGNGKVKYTYAHGEFGRIVVEPTYDLSKNTLDFAVWKKYAGGDSLKASYQTSSNVLGLEWNRDSKTNGCFKVCCISILHGLREELAVLINIWFLSFTKGA</sequence>
<evidence type="ECO:0000256" key="9">
    <source>
        <dbReference type="ARBA" id="ARBA00022692"/>
    </source>
</evidence>
<comment type="subunit">
    <text evidence="4">Homooligomers form large rather nonselective pores in plastidial outer membranes.</text>
</comment>
<keyword evidence="12" id="KW-0626">Porin</keyword>
<proteinExistence type="predicted"/>
<dbReference type="GO" id="GO:0034426">
    <property type="term" value="C:etioplast membrane"/>
    <property type="evidence" value="ECO:0007669"/>
    <property type="project" value="UniProtKB-SubCell"/>
</dbReference>
<evidence type="ECO:0000256" key="1">
    <source>
        <dbReference type="ARBA" id="ARBA00002327"/>
    </source>
</evidence>